<dbReference type="SMART" id="SM00052">
    <property type="entry name" value="EAL"/>
    <property type="match status" value="1"/>
</dbReference>
<dbReference type="GO" id="GO:0071111">
    <property type="term" value="F:cyclic-guanylate-specific phosphodiesterase activity"/>
    <property type="evidence" value="ECO:0007669"/>
    <property type="project" value="InterPro"/>
</dbReference>
<evidence type="ECO:0000313" key="2">
    <source>
        <dbReference type="EMBL" id="QNN54127.1"/>
    </source>
</evidence>
<dbReference type="SUPFAM" id="SSF141868">
    <property type="entry name" value="EAL domain-like"/>
    <property type="match status" value="1"/>
</dbReference>
<dbReference type="SUPFAM" id="SSF55781">
    <property type="entry name" value="GAF domain-like"/>
    <property type="match status" value="1"/>
</dbReference>
<evidence type="ECO:0000313" key="3">
    <source>
        <dbReference type="Proteomes" id="UP000515947"/>
    </source>
</evidence>
<proteinExistence type="predicted"/>
<organism evidence="2 3">
    <name type="scientific">Nocardioides mesophilus</name>
    <dbReference type="NCBI Taxonomy" id="433659"/>
    <lineage>
        <taxon>Bacteria</taxon>
        <taxon>Bacillati</taxon>
        <taxon>Actinomycetota</taxon>
        <taxon>Actinomycetes</taxon>
        <taxon>Propionibacteriales</taxon>
        <taxon>Nocardioidaceae</taxon>
        <taxon>Nocardioides</taxon>
    </lineage>
</organism>
<keyword evidence="3" id="KW-1185">Reference proteome</keyword>
<dbReference type="PANTHER" id="PTHR33121">
    <property type="entry name" value="CYCLIC DI-GMP PHOSPHODIESTERASE PDEF"/>
    <property type="match status" value="1"/>
</dbReference>
<dbReference type="InterPro" id="IPR044398">
    <property type="entry name" value="Globin-sensor_dom"/>
</dbReference>
<dbReference type="KEGG" id="nmes:H9L09_07075"/>
<dbReference type="Pfam" id="PF13185">
    <property type="entry name" value="GAF_2"/>
    <property type="match status" value="1"/>
</dbReference>
<dbReference type="InterPro" id="IPR012292">
    <property type="entry name" value="Globin/Proto"/>
</dbReference>
<dbReference type="EMBL" id="CP060713">
    <property type="protein sequence ID" value="QNN54127.1"/>
    <property type="molecule type" value="Genomic_DNA"/>
</dbReference>
<dbReference type="Gene3D" id="3.20.20.450">
    <property type="entry name" value="EAL domain"/>
    <property type="match status" value="1"/>
</dbReference>
<protein>
    <submittedName>
        <fullName evidence="2">EAL domain-containing protein</fullName>
    </submittedName>
</protein>
<dbReference type="Pfam" id="PF00563">
    <property type="entry name" value="EAL"/>
    <property type="match status" value="1"/>
</dbReference>
<dbReference type="GO" id="GO:0020037">
    <property type="term" value="F:heme binding"/>
    <property type="evidence" value="ECO:0007669"/>
    <property type="project" value="InterPro"/>
</dbReference>
<dbReference type="SUPFAM" id="SSF46458">
    <property type="entry name" value="Globin-like"/>
    <property type="match status" value="1"/>
</dbReference>
<dbReference type="Gene3D" id="3.30.450.40">
    <property type="match status" value="1"/>
</dbReference>
<dbReference type="Pfam" id="PF11563">
    <property type="entry name" value="Protoglobin"/>
    <property type="match status" value="1"/>
</dbReference>
<dbReference type="AlphaFoldDB" id="A0A7G9REV2"/>
<dbReference type="InterPro" id="IPR001633">
    <property type="entry name" value="EAL_dom"/>
</dbReference>
<sequence length="680" mass="73713">MHVLPAPVDGVEADLLGAVHELVLPDLRRHVARSYAAVPAGSGAARVRDRLTPAELDHLERTQAEHLQLLLDPATDLLELTARSREVGRIHAMVGVEMDWYAAAAAEHQRAVFTTLELRGDVLDSIRAGRLVSERFMTDLRGVLQGYRDVEVAQGRVLVRVGRAVTQSRTLPDLVRGVLEGISVLEGIVAVFISRPDDNGCFLFEAGAGDGVEELIAWTHREGTPVMNTSPDSPLGQGPSARAWRSGEIAVADAYLTDPTTRPWIAWAERFGWRSSAAVPLCDAAGTPHALLSLYAAWPGYFSYETRAAMLEQVKSVVERALTDLEGRPDLAAGVQAYGDRALHLSRLAAGEVEMVFQPIVSLPEGELLKLEALARLRDGDRLVPPAEFLPAFGDDELLRLFEVGLEDSLTALEEWERQGLVTSVSVNMPVVSAHDQRYLTTVAEALARHRVDPSRLMLELLETGHMLGSLVARKAGLDAFKRLGVGLAQDDLGSGYSSLLRMRHFDFDVVKIDQSLIRGTPASPRTALQFVQPITDIAHSLGLHVTLEGLETPGLIEAAVQLGVDSGQGYGIARPMRRADVAGWARRYAVRLDRERPTTSLGALAAHVAWEHRVTAVGASSSARAALVASDACALRGFLVGGDQGLQTLHEQVHLTALDGRGPVHRVAWERLVVALDEV</sequence>
<dbReference type="PANTHER" id="PTHR33121:SF79">
    <property type="entry name" value="CYCLIC DI-GMP PHOSPHODIESTERASE PDED-RELATED"/>
    <property type="match status" value="1"/>
</dbReference>
<dbReference type="InterPro" id="IPR009050">
    <property type="entry name" value="Globin-like_sf"/>
</dbReference>
<dbReference type="RefSeq" id="WP_187579967.1">
    <property type="nucleotide sequence ID" value="NZ_CP060713.1"/>
</dbReference>
<dbReference type="InterPro" id="IPR003018">
    <property type="entry name" value="GAF"/>
</dbReference>
<name>A0A7G9REV2_9ACTN</name>
<dbReference type="InterPro" id="IPR035919">
    <property type="entry name" value="EAL_sf"/>
</dbReference>
<feature type="domain" description="EAL" evidence="1">
    <location>
        <begin position="332"/>
        <end position="590"/>
    </location>
</feature>
<dbReference type="Proteomes" id="UP000515947">
    <property type="component" value="Chromosome"/>
</dbReference>
<gene>
    <name evidence="2" type="ORF">H9L09_07075</name>
</gene>
<dbReference type="Gene3D" id="1.10.490.10">
    <property type="entry name" value="Globins"/>
    <property type="match status" value="1"/>
</dbReference>
<dbReference type="InterPro" id="IPR029016">
    <property type="entry name" value="GAF-like_dom_sf"/>
</dbReference>
<dbReference type="InterPro" id="IPR050706">
    <property type="entry name" value="Cyclic-di-GMP_PDE-like"/>
</dbReference>
<dbReference type="PROSITE" id="PS50883">
    <property type="entry name" value="EAL"/>
    <property type="match status" value="1"/>
</dbReference>
<accession>A0A7G9REV2</accession>
<reference evidence="2 3" key="1">
    <citation type="submission" date="2020-08" db="EMBL/GenBank/DDBJ databases">
        <title>Genome sequence of Nocardioides mesophilus KACC 16243T.</title>
        <authorList>
            <person name="Hyun D.-W."/>
            <person name="Bae J.-W."/>
        </authorList>
    </citation>
    <scope>NUCLEOTIDE SEQUENCE [LARGE SCALE GENOMIC DNA]</scope>
    <source>
        <strain evidence="2 3">KACC 16243</strain>
    </source>
</reference>
<dbReference type="GO" id="GO:0019825">
    <property type="term" value="F:oxygen binding"/>
    <property type="evidence" value="ECO:0007669"/>
    <property type="project" value="InterPro"/>
</dbReference>
<dbReference type="CDD" id="cd01948">
    <property type="entry name" value="EAL"/>
    <property type="match status" value="1"/>
</dbReference>
<evidence type="ECO:0000259" key="1">
    <source>
        <dbReference type="PROSITE" id="PS50883"/>
    </source>
</evidence>